<feature type="compositionally biased region" description="Polar residues" evidence="1">
    <location>
        <begin position="260"/>
        <end position="269"/>
    </location>
</feature>
<feature type="transmembrane region" description="Helical" evidence="2">
    <location>
        <begin position="20"/>
        <end position="39"/>
    </location>
</feature>
<dbReference type="AlphaFoldDB" id="A0AAN4YXG2"/>
<keyword evidence="2" id="KW-0472">Membrane</keyword>
<feature type="region of interest" description="Disordered" evidence="1">
    <location>
        <begin position="214"/>
        <end position="269"/>
    </location>
</feature>
<proteinExistence type="predicted"/>
<evidence type="ECO:0000256" key="1">
    <source>
        <dbReference type="SAM" id="MobiDB-lite"/>
    </source>
</evidence>
<keyword evidence="2" id="KW-1133">Transmembrane helix</keyword>
<gene>
    <name evidence="3" type="ORF">PMAYCL1PPCAC_00391</name>
</gene>
<reference evidence="4" key="1">
    <citation type="submission" date="2022-10" db="EMBL/GenBank/DDBJ databases">
        <title>Genome assembly of Pristionchus species.</title>
        <authorList>
            <person name="Yoshida K."/>
            <person name="Sommer R.J."/>
        </authorList>
    </citation>
    <scope>NUCLEOTIDE SEQUENCE [LARGE SCALE GENOMIC DNA]</scope>
    <source>
        <strain evidence="4">RS5460</strain>
    </source>
</reference>
<evidence type="ECO:0008006" key="5">
    <source>
        <dbReference type="Google" id="ProtNLM"/>
    </source>
</evidence>
<feature type="compositionally biased region" description="Polar residues" evidence="1">
    <location>
        <begin position="214"/>
        <end position="225"/>
    </location>
</feature>
<accession>A0AAN4YXG2</accession>
<dbReference type="Proteomes" id="UP001328107">
    <property type="component" value="Unassembled WGS sequence"/>
</dbReference>
<evidence type="ECO:0000313" key="4">
    <source>
        <dbReference type="Proteomes" id="UP001328107"/>
    </source>
</evidence>
<feature type="transmembrane region" description="Helical" evidence="2">
    <location>
        <begin position="110"/>
        <end position="130"/>
    </location>
</feature>
<keyword evidence="4" id="KW-1185">Reference proteome</keyword>
<feature type="non-terminal residue" evidence="3">
    <location>
        <position position="269"/>
    </location>
</feature>
<evidence type="ECO:0000313" key="3">
    <source>
        <dbReference type="EMBL" id="GMR30196.1"/>
    </source>
</evidence>
<comment type="caution">
    <text evidence="3">The sequence shown here is derived from an EMBL/GenBank/DDBJ whole genome shotgun (WGS) entry which is preliminary data.</text>
</comment>
<protein>
    <recommendedName>
        <fullName evidence="5">Transmembrane protein</fullName>
    </recommendedName>
</protein>
<dbReference type="EMBL" id="BTRK01000001">
    <property type="protein sequence ID" value="GMR30196.1"/>
    <property type="molecule type" value="Genomic_DNA"/>
</dbReference>
<feature type="transmembrane region" description="Helical" evidence="2">
    <location>
        <begin position="142"/>
        <end position="160"/>
    </location>
</feature>
<name>A0AAN4YXG2_9BILA</name>
<evidence type="ECO:0000256" key="2">
    <source>
        <dbReference type="SAM" id="Phobius"/>
    </source>
</evidence>
<sequence length="269" mass="29903">PFNPQASLYKTCCAHVRTATIVFGIIEIFAICFILVAVLPDMHMSVCKPLTPKAKLLPPPLQQLLQQNLSNTAAGKAAEGAATTTAAPVEDTNEKSSINWIKAIACDLNVLWLVWAIAQIFAVNLMFYGIKNVMWYLYLPHLFFRVACLKLLGLICYVIFIRITIISSTTGAYVLASGLSMLILSMWIYIIICEVRCMHFTKRSAETGFSVSQTRQFAPPTTSLSDHAHAATRRGKEALQQLPPLRHGYGVKRTDKQQNERQSSAKSVR</sequence>
<feature type="non-terminal residue" evidence="3">
    <location>
        <position position="1"/>
    </location>
</feature>
<feature type="compositionally biased region" description="Basic and acidic residues" evidence="1">
    <location>
        <begin position="226"/>
        <end position="237"/>
    </location>
</feature>
<keyword evidence="2" id="KW-0812">Transmembrane</keyword>
<organism evidence="3 4">
    <name type="scientific">Pristionchus mayeri</name>
    <dbReference type="NCBI Taxonomy" id="1317129"/>
    <lineage>
        <taxon>Eukaryota</taxon>
        <taxon>Metazoa</taxon>
        <taxon>Ecdysozoa</taxon>
        <taxon>Nematoda</taxon>
        <taxon>Chromadorea</taxon>
        <taxon>Rhabditida</taxon>
        <taxon>Rhabditina</taxon>
        <taxon>Diplogasteromorpha</taxon>
        <taxon>Diplogasteroidea</taxon>
        <taxon>Neodiplogasteridae</taxon>
        <taxon>Pristionchus</taxon>
    </lineage>
</organism>
<feature type="transmembrane region" description="Helical" evidence="2">
    <location>
        <begin position="172"/>
        <end position="192"/>
    </location>
</feature>